<dbReference type="Proteomes" id="UP001165160">
    <property type="component" value="Unassembled WGS sequence"/>
</dbReference>
<name>A0A9W7C1Q9_9STRA</name>
<keyword evidence="2" id="KW-1185">Reference proteome</keyword>
<accession>A0A9W7C1Q9</accession>
<protein>
    <submittedName>
        <fullName evidence="1">Uncharacterized protein</fullName>
    </submittedName>
</protein>
<dbReference type="EMBL" id="BRXX01000250">
    <property type="protein sequence ID" value="GMI00633.1"/>
    <property type="molecule type" value="Genomic_DNA"/>
</dbReference>
<organism evidence="1 2">
    <name type="scientific">Triparma verrucosa</name>
    <dbReference type="NCBI Taxonomy" id="1606542"/>
    <lineage>
        <taxon>Eukaryota</taxon>
        <taxon>Sar</taxon>
        <taxon>Stramenopiles</taxon>
        <taxon>Ochrophyta</taxon>
        <taxon>Bolidophyceae</taxon>
        <taxon>Parmales</taxon>
        <taxon>Triparmaceae</taxon>
        <taxon>Triparma</taxon>
    </lineage>
</organism>
<evidence type="ECO:0000313" key="2">
    <source>
        <dbReference type="Proteomes" id="UP001165160"/>
    </source>
</evidence>
<gene>
    <name evidence="1" type="ORF">TrVE_jg13291</name>
</gene>
<dbReference type="AlphaFoldDB" id="A0A9W7C1Q9"/>
<reference evidence="2" key="1">
    <citation type="journal article" date="2023" name="Commun. Biol.">
        <title>Genome analysis of Parmales, the sister group of diatoms, reveals the evolutionary specialization of diatoms from phago-mixotrophs to photoautotrophs.</title>
        <authorList>
            <person name="Ban H."/>
            <person name="Sato S."/>
            <person name="Yoshikawa S."/>
            <person name="Yamada K."/>
            <person name="Nakamura Y."/>
            <person name="Ichinomiya M."/>
            <person name="Sato N."/>
            <person name="Blanc-Mathieu R."/>
            <person name="Endo H."/>
            <person name="Kuwata A."/>
            <person name="Ogata H."/>
        </authorList>
    </citation>
    <scope>NUCLEOTIDE SEQUENCE [LARGE SCALE GENOMIC DNA]</scope>
    <source>
        <strain evidence="2">NIES 3699</strain>
    </source>
</reference>
<sequence>MYKLIVTIVILLRQRRTFATLRSNSTSSQNGFFSHREKPVDLLQKQLQERCPYGNDLTVEVVFKPKCSVNGYDGNQAPDYVLSSWSFSVLMRSKITLPDPSRPLCSESTAASPNLICHQPTFSPLPSTWLRNGPSKTSLYNAGYGPNYGACQMANQTQGCLDSRPSSYPFSYVSPVDFLLHGDVSDPWLSKGDGTYKLEDYAHTYDYALGGETSPGVLSEYDYEAEGFDVTFDVNDVKIPNSVGDMQCSPLGFAVAAPDIDDSGVVEEFGDVNLMAECQVFNNMAECNFERFLAWKQSHATVTGSPQYQFGGDPVSAALQGLPAGHLLVGDFYERMFAQLDSKNVGWGGKAFYGFYDDLWLEDFDSSPSSDRTPNNIKRNGECVHATDFTLGGLFWGRTLDIASTIFAPLSVAASKVANLFPREFVGQSGNEAWPEVATDYIDPCVAGPSDSGTVLRPRNVPGEKESAFCGCSEMSSDCHRRRPESYYDPLSADSSLTIFSLTSTPAFESTYTDNGCYTGENEFKFQQGKVFGCPQEEVAYGCRLKLEGINEPDAEGVCPVDWNEEFEFKVQLSASPTPSPSAPPPSTNSCWERALFLECASESFNYANANDMAYINSDGEEIVNRLVPVVPNNYDILQFNEARFTCTEPGVTSYCATNRPMRNMITPQGPAPYAEFCLLERPGKTAVEGRCVDRINCAGIAVPVTRTVEVGGAAIQGVCTLATLDKMYTLSKGFNSCVLDSVSGMHRCAQNNFNGDLLPEWLGDADELACFAELEENVVPGSWSDPFSGICRGKVDVENVVEGIPAGALGCDSCVDVAVLSGVSDSEEEGRRIKISGGQELIPIPGEDGAYEKFGNQKLKLLVRERICAGDVGRATQEDFSSIFEAMTPASKSDFGSSFQFMCCDGLCADSAAAFCTLGGAEGTEGVEGGAPCDYYAWRDGGGGARRRAAMESRVGTLTRSLRKSIEDIEPENLRMLRSKHERLLVNLR</sequence>
<proteinExistence type="predicted"/>
<evidence type="ECO:0000313" key="1">
    <source>
        <dbReference type="EMBL" id="GMI00633.1"/>
    </source>
</evidence>
<comment type="caution">
    <text evidence="1">The sequence shown here is derived from an EMBL/GenBank/DDBJ whole genome shotgun (WGS) entry which is preliminary data.</text>
</comment>